<proteinExistence type="predicted"/>
<gene>
    <name evidence="3" type="ORF">PCASD_18674</name>
</gene>
<dbReference type="Proteomes" id="UP000235392">
    <property type="component" value="Unassembled WGS sequence"/>
</dbReference>
<feature type="region of interest" description="Disordered" evidence="1">
    <location>
        <begin position="112"/>
        <end position="235"/>
    </location>
</feature>
<dbReference type="InterPro" id="IPR046798">
    <property type="entry name" value="2OG-FeII_Oxy_6"/>
</dbReference>
<dbReference type="Pfam" id="PF20515">
    <property type="entry name" value="2OG-FeII_Oxy_6"/>
    <property type="match status" value="1"/>
</dbReference>
<evidence type="ECO:0000313" key="4">
    <source>
        <dbReference type="Proteomes" id="UP000235392"/>
    </source>
</evidence>
<protein>
    <recommendedName>
        <fullName evidence="2">Tet-like 2OG-Fe(II) oxygenase domain-containing protein</fullName>
    </recommendedName>
</protein>
<sequence>MAQFPQQQFPELLETTAQTRRTDSSNLQVRRGTLVGLALVGRTCPTSGHVGQLVRSDDLSDMSARLVGTGRTSTSDIWSARAVRLAGPTTRWTAPLDRGSNLWSDMGDRQLGPTTCRAMSSNNLLDGPVRGQRLKIPSKNNQPAKKMPAKKNPPAKKCQNAPKINWEEPINKEEAKSEDLGVPDIGPLLADNPPSPIWESNKRKFDEGPGKQLQNNGNNPTKKKKNRLGKQERAAQQEAIAKAEADKIKEENQLKLDLEAYREKKPTRSIQRWLKNRWTPKTVNNNRTATSIFSFWRKNLTKLSSNQKARLKISQLTNMRGGRWTEKEDKTVVGYTPSAFLKCPSIKQHFSRFNNSFILTTGNSREVVAICHFSSFAEMNQTLFNQFNSVTTTLRMMEKVQHQVRRNGALVSGKMFSHGFRSSTTGKGRYRNTKFNWTHRQIEAKGTKHMKLVNQFIQQRAIAFAPGCIAANNKHAQELNLPSYSHDQPKRSAKPTEVRTVLGSNITWTHSNFSNKSHLDNDSSPFVYVLSAPTFSNTGRLARKQDGYNVAGGEFCFPSLKTLVELNGGDGIWEIMWKANKFQHQTMASDECSKDFTRLGCSVQTQLHKYYVLVLQVKILQTSLVNHSCPACL</sequence>
<dbReference type="AlphaFoldDB" id="A0A2N5SWV1"/>
<comment type="caution">
    <text evidence="3">The sequence shown here is derived from an EMBL/GenBank/DDBJ whole genome shotgun (WGS) entry which is preliminary data.</text>
</comment>
<feature type="compositionally biased region" description="Basic and acidic residues" evidence="1">
    <location>
        <begin position="165"/>
        <end position="179"/>
    </location>
</feature>
<reference evidence="3 4" key="1">
    <citation type="submission" date="2017-11" db="EMBL/GenBank/DDBJ databases">
        <title>De novo assembly and phasing of dikaryotic genomes from two isolates of Puccinia coronata f. sp. avenae, the causal agent of oat crown rust.</title>
        <authorList>
            <person name="Miller M.E."/>
            <person name="Zhang Y."/>
            <person name="Omidvar V."/>
            <person name="Sperschneider J."/>
            <person name="Schwessinger B."/>
            <person name="Raley C."/>
            <person name="Palmer J.M."/>
            <person name="Garnica D."/>
            <person name="Upadhyaya N."/>
            <person name="Rathjen J."/>
            <person name="Taylor J.M."/>
            <person name="Park R.F."/>
            <person name="Dodds P.N."/>
            <person name="Hirsch C.D."/>
            <person name="Kianian S.F."/>
            <person name="Figueroa M."/>
        </authorList>
    </citation>
    <scope>NUCLEOTIDE SEQUENCE [LARGE SCALE GENOMIC DNA]</scope>
    <source>
        <strain evidence="3">12SD80</strain>
    </source>
</reference>
<evidence type="ECO:0000256" key="1">
    <source>
        <dbReference type="SAM" id="MobiDB-lite"/>
    </source>
</evidence>
<accession>A0A2N5SWV1</accession>
<dbReference type="EMBL" id="PGCI01000746">
    <property type="protein sequence ID" value="PLW17715.1"/>
    <property type="molecule type" value="Genomic_DNA"/>
</dbReference>
<feature type="compositionally biased region" description="Low complexity" evidence="1">
    <location>
        <begin position="139"/>
        <end position="163"/>
    </location>
</feature>
<evidence type="ECO:0000313" key="3">
    <source>
        <dbReference type="EMBL" id="PLW17715.1"/>
    </source>
</evidence>
<name>A0A2N5SWV1_9BASI</name>
<evidence type="ECO:0000259" key="2">
    <source>
        <dbReference type="Pfam" id="PF20515"/>
    </source>
</evidence>
<feature type="domain" description="Tet-like 2OG-Fe(II) oxygenase" evidence="2">
    <location>
        <begin position="382"/>
        <end position="589"/>
    </location>
</feature>
<feature type="compositionally biased region" description="Basic and acidic residues" evidence="1">
    <location>
        <begin position="200"/>
        <end position="209"/>
    </location>
</feature>
<organism evidence="3 4">
    <name type="scientific">Puccinia coronata f. sp. avenae</name>
    <dbReference type="NCBI Taxonomy" id="200324"/>
    <lineage>
        <taxon>Eukaryota</taxon>
        <taxon>Fungi</taxon>
        <taxon>Dikarya</taxon>
        <taxon>Basidiomycota</taxon>
        <taxon>Pucciniomycotina</taxon>
        <taxon>Pucciniomycetes</taxon>
        <taxon>Pucciniales</taxon>
        <taxon>Pucciniaceae</taxon>
        <taxon>Puccinia</taxon>
    </lineage>
</organism>